<keyword evidence="5" id="KW-0325">Glycoprotein</keyword>
<sequence>MKYAFVLLLCLVLWGTAECKKKNVLLIFGDDAGFQMGAYNNTVIKSPNFDALAARSVVFKHGYTSVSSCSPSRSVLLTGLPQHQNGMYGLAQNPHHFQSFDTVISLPVILSKNGIRTGIIGKKHVKPDTVYKFDFEATEEEYDLNQIGRNITLMKETVHKFLSVNDSRPFFLYLAFHDPHRCGGTLGQFCEKLGNGQPGFGVIPDWKPAYYNPEDIVVPYYLPDTPATRQDLANMYTTYSRMDQGIGLFMTELEAAGYLDDTMVMYTSDNGIPFPNAKTNLYEPGMGEPMMISNPMNKQHWGKYTSALASTMDFTPTILDWFGVPYSDKSRKLTGRSLLPVTQNPDVTDFQRVFSSHNLHEVTMYYPMRVLRTPEYRLIHNLNFPAPYPIAGDIFGSPTFHDILNRTDSGQDLKWFKSLRQYYYREQFELFDLNVDPQELDNLASDPAHQKLFQSLMEELLAWQRVTDDPWLCAPSGVLMGGTCQSMDNGP</sequence>
<feature type="domain" description="Sulfatase N-terminal" evidence="7">
    <location>
        <begin position="22"/>
        <end position="324"/>
    </location>
</feature>
<dbReference type="SUPFAM" id="SSF53649">
    <property type="entry name" value="Alkaline phosphatase-like"/>
    <property type="match status" value="1"/>
</dbReference>
<dbReference type="Gene3D" id="3.40.720.10">
    <property type="entry name" value="Alkaline Phosphatase, subunit A"/>
    <property type="match status" value="1"/>
</dbReference>
<evidence type="ECO:0000256" key="6">
    <source>
        <dbReference type="SAM" id="SignalP"/>
    </source>
</evidence>
<feature type="signal peptide" evidence="6">
    <location>
        <begin position="1"/>
        <end position="19"/>
    </location>
</feature>
<protein>
    <recommendedName>
        <fullName evidence="7">Sulfatase N-terminal domain-containing protein</fullName>
    </recommendedName>
</protein>
<accession>A0ABD0JUL8</accession>
<dbReference type="PANTHER" id="PTHR43108:SF6">
    <property type="entry name" value="N-SULPHOGLUCOSAMINE SULPHOHYDROLASE"/>
    <property type="match status" value="1"/>
</dbReference>
<keyword evidence="4" id="KW-0378">Hydrolase</keyword>
<comment type="similarity">
    <text evidence="2">Belongs to the sulfatase family.</text>
</comment>
<dbReference type="Pfam" id="PF00884">
    <property type="entry name" value="Sulfatase"/>
    <property type="match status" value="1"/>
</dbReference>
<dbReference type="InterPro" id="IPR017850">
    <property type="entry name" value="Alkaline_phosphatase_core_sf"/>
</dbReference>
<evidence type="ECO:0000256" key="1">
    <source>
        <dbReference type="ARBA" id="ARBA00001913"/>
    </source>
</evidence>
<evidence type="ECO:0000256" key="3">
    <source>
        <dbReference type="ARBA" id="ARBA00022729"/>
    </source>
</evidence>
<evidence type="ECO:0000256" key="2">
    <source>
        <dbReference type="ARBA" id="ARBA00008779"/>
    </source>
</evidence>
<evidence type="ECO:0000313" key="8">
    <source>
        <dbReference type="EMBL" id="KAK7478228.1"/>
    </source>
</evidence>
<evidence type="ECO:0000256" key="4">
    <source>
        <dbReference type="ARBA" id="ARBA00022801"/>
    </source>
</evidence>
<dbReference type="CDD" id="cd16027">
    <property type="entry name" value="SGSH"/>
    <property type="match status" value="1"/>
</dbReference>
<reference evidence="8 9" key="1">
    <citation type="journal article" date="2023" name="Sci. Data">
        <title>Genome assembly of the Korean intertidal mud-creeper Batillaria attramentaria.</title>
        <authorList>
            <person name="Patra A.K."/>
            <person name="Ho P.T."/>
            <person name="Jun S."/>
            <person name="Lee S.J."/>
            <person name="Kim Y."/>
            <person name="Won Y.J."/>
        </authorList>
    </citation>
    <scope>NUCLEOTIDE SEQUENCE [LARGE SCALE GENOMIC DNA]</scope>
    <source>
        <strain evidence="8">Wonlab-2016</strain>
    </source>
</reference>
<dbReference type="PROSITE" id="PS00523">
    <property type="entry name" value="SULFATASE_1"/>
    <property type="match status" value="1"/>
</dbReference>
<dbReference type="PANTHER" id="PTHR43108">
    <property type="entry name" value="N-ACETYLGLUCOSAMINE-6-SULFATASE FAMILY MEMBER"/>
    <property type="match status" value="1"/>
</dbReference>
<comment type="caution">
    <text evidence="8">The sequence shown here is derived from an EMBL/GenBank/DDBJ whole genome shotgun (WGS) entry which is preliminary data.</text>
</comment>
<dbReference type="AlphaFoldDB" id="A0ABD0JUL8"/>
<proteinExistence type="inferred from homology"/>
<dbReference type="Proteomes" id="UP001519460">
    <property type="component" value="Unassembled WGS sequence"/>
</dbReference>
<evidence type="ECO:0000256" key="5">
    <source>
        <dbReference type="ARBA" id="ARBA00023180"/>
    </source>
</evidence>
<dbReference type="EMBL" id="JACVVK020000330">
    <property type="protein sequence ID" value="KAK7478228.1"/>
    <property type="molecule type" value="Genomic_DNA"/>
</dbReference>
<keyword evidence="3 6" id="KW-0732">Signal</keyword>
<feature type="chain" id="PRO_5044876287" description="Sulfatase N-terminal domain-containing protein" evidence="6">
    <location>
        <begin position="20"/>
        <end position="491"/>
    </location>
</feature>
<name>A0ABD0JUL8_9CAEN</name>
<gene>
    <name evidence="8" type="ORF">BaRGS_00030486</name>
</gene>
<comment type="cofactor">
    <cofactor evidence="1">
        <name>Ca(2+)</name>
        <dbReference type="ChEBI" id="CHEBI:29108"/>
    </cofactor>
</comment>
<keyword evidence="9" id="KW-1185">Reference proteome</keyword>
<dbReference type="InterPro" id="IPR024607">
    <property type="entry name" value="Sulfatase_CS"/>
</dbReference>
<dbReference type="GO" id="GO:0016787">
    <property type="term" value="F:hydrolase activity"/>
    <property type="evidence" value="ECO:0007669"/>
    <property type="project" value="UniProtKB-KW"/>
</dbReference>
<organism evidence="8 9">
    <name type="scientific">Batillaria attramentaria</name>
    <dbReference type="NCBI Taxonomy" id="370345"/>
    <lineage>
        <taxon>Eukaryota</taxon>
        <taxon>Metazoa</taxon>
        <taxon>Spiralia</taxon>
        <taxon>Lophotrochozoa</taxon>
        <taxon>Mollusca</taxon>
        <taxon>Gastropoda</taxon>
        <taxon>Caenogastropoda</taxon>
        <taxon>Sorbeoconcha</taxon>
        <taxon>Cerithioidea</taxon>
        <taxon>Batillariidae</taxon>
        <taxon>Batillaria</taxon>
    </lineage>
</organism>
<evidence type="ECO:0000313" key="9">
    <source>
        <dbReference type="Proteomes" id="UP001519460"/>
    </source>
</evidence>
<evidence type="ECO:0000259" key="7">
    <source>
        <dbReference type="Pfam" id="PF00884"/>
    </source>
</evidence>
<dbReference type="InterPro" id="IPR000917">
    <property type="entry name" value="Sulfatase_N"/>
</dbReference>